<dbReference type="Proteomes" id="UP001319121">
    <property type="component" value="Chromosome"/>
</dbReference>
<sequence length="256" mass="27970">MKNSLQRLQYRLGRQGLFVRDGLALTWQAFGSLPAISKLPVRHAFYKQLYFSGIQSIGYVGAIGFLSGLILVIQVHNLVGHNELLTLHVLIWIIVRELGPLLAAIVIISRSSSAIASELAAMQVNGEIDYLRRMAVSPVSYMAMPRILGMTLASLALAFYFQVVSIGTGMAVTAWMLDIALMNEVANFFDTISFLEIATALLKSICFGVIVSVVSCYYGLAVKRALTEIPKAASRAVIRSLLAVFACDGVITMLFF</sequence>
<dbReference type="KEGG" id="fku:FGKAn22_06130"/>
<reference evidence="2 3" key="1">
    <citation type="submission" date="2019-03" db="EMBL/GenBank/DDBJ databases">
        <title>Complete genome sequence of Ferrigenium kumadai strain An22, a microaerophilic iron-oxidizing bacterium isolated from a paddy field soil.</title>
        <authorList>
            <person name="Watanabe T."/>
            <person name="Asakawa S."/>
        </authorList>
    </citation>
    <scope>NUCLEOTIDE SEQUENCE [LARGE SCALE GENOMIC DNA]</scope>
    <source>
        <strain evidence="2 3">An22</strain>
    </source>
</reference>
<proteinExistence type="predicted"/>
<dbReference type="InterPro" id="IPR030802">
    <property type="entry name" value="Permease_MalE"/>
</dbReference>
<evidence type="ECO:0000313" key="2">
    <source>
        <dbReference type="EMBL" id="BBI98920.1"/>
    </source>
</evidence>
<dbReference type="RefSeq" id="WP_212786525.1">
    <property type="nucleotide sequence ID" value="NZ_AP019536.1"/>
</dbReference>
<dbReference type="GO" id="GO:0005548">
    <property type="term" value="F:phospholipid transporter activity"/>
    <property type="evidence" value="ECO:0007669"/>
    <property type="project" value="TreeGrafter"/>
</dbReference>
<dbReference type="Pfam" id="PF02405">
    <property type="entry name" value="MlaE"/>
    <property type="match status" value="1"/>
</dbReference>
<feature type="transmembrane region" description="Helical" evidence="1">
    <location>
        <begin position="49"/>
        <end position="73"/>
    </location>
</feature>
<feature type="transmembrane region" description="Helical" evidence="1">
    <location>
        <begin position="197"/>
        <end position="220"/>
    </location>
</feature>
<gene>
    <name evidence="2" type="ORF">FGKAn22_06130</name>
</gene>
<dbReference type="GO" id="GO:0043190">
    <property type="term" value="C:ATP-binding cassette (ABC) transporter complex"/>
    <property type="evidence" value="ECO:0007669"/>
    <property type="project" value="InterPro"/>
</dbReference>
<dbReference type="AlphaFoldDB" id="A0AAN1SXT2"/>
<keyword evidence="1" id="KW-0472">Membrane</keyword>
<accession>A0AAN1SXT2</accession>
<evidence type="ECO:0000256" key="1">
    <source>
        <dbReference type="SAM" id="Phobius"/>
    </source>
</evidence>
<dbReference type="EMBL" id="AP019536">
    <property type="protein sequence ID" value="BBI98920.1"/>
    <property type="molecule type" value="Genomic_DNA"/>
</dbReference>
<keyword evidence="1" id="KW-1133">Transmembrane helix</keyword>
<dbReference type="PANTHER" id="PTHR30188:SF4">
    <property type="entry name" value="PROTEIN TRIGALACTOSYLDIACYLGLYCEROL 1, CHLOROPLASTIC"/>
    <property type="match status" value="1"/>
</dbReference>
<name>A0AAN1SXT2_9PROT</name>
<feature type="transmembrane region" description="Helical" evidence="1">
    <location>
        <begin position="232"/>
        <end position="255"/>
    </location>
</feature>
<organism evidence="2 3">
    <name type="scientific">Ferrigenium kumadai</name>
    <dbReference type="NCBI Taxonomy" id="1682490"/>
    <lineage>
        <taxon>Bacteria</taxon>
        <taxon>Pseudomonadati</taxon>
        <taxon>Pseudomonadota</taxon>
        <taxon>Betaproteobacteria</taxon>
        <taxon>Nitrosomonadales</taxon>
        <taxon>Gallionellaceae</taxon>
        <taxon>Ferrigenium</taxon>
    </lineage>
</organism>
<protein>
    <submittedName>
        <fullName evidence="2">ABC transporter permease protein</fullName>
    </submittedName>
</protein>
<evidence type="ECO:0000313" key="3">
    <source>
        <dbReference type="Proteomes" id="UP001319121"/>
    </source>
</evidence>
<feature type="transmembrane region" description="Helical" evidence="1">
    <location>
        <begin position="85"/>
        <end position="108"/>
    </location>
</feature>
<keyword evidence="3" id="KW-1185">Reference proteome</keyword>
<keyword evidence="1" id="KW-0812">Transmembrane</keyword>
<feature type="transmembrane region" description="Helical" evidence="1">
    <location>
        <begin position="152"/>
        <end position="177"/>
    </location>
</feature>
<dbReference type="PANTHER" id="PTHR30188">
    <property type="entry name" value="ABC TRANSPORTER PERMEASE PROTEIN-RELATED"/>
    <property type="match status" value="1"/>
</dbReference>